<comment type="miscellaneous">
    <text evidence="9">This enzyme catalyzes only one turnover and therefore is not strictly catalytic. According to one definition, an enzyme is a biocatalyst that acts repeatedly and over many reaction cycles.</text>
</comment>
<dbReference type="SUPFAM" id="SSF53155">
    <property type="entry name" value="Methylated DNA-protein cysteine methyltransferase domain"/>
    <property type="match status" value="1"/>
</dbReference>
<dbReference type="RefSeq" id="WP_069852681.1">
    <property type="nucleotide sequence ID" value="NZ_CP014859.1"/>
</dbReference>
<dbReference type="InterPro" id="IPR023546">
    <property type="entry name" value="MGMT"/>
</dbReference>
<dbReference type="InterPro" id="IPR036388">
    <property type="entry name" value="WH-like_DNA-bd_sf"/>
</dbReference>
<dbReference type="InterPro" id="IPR014048">
    <property type="entry name" value="MethylDNA_cys_MeTrfase_DNA-bd"/>
</dbReference>
<evidence type="ECO:0000256" key="1">
    <source>
        <dbReference type="ARBA" id="ARBA00001286"/>
    </source>
</evidence>
<feature type="active site" description="Nucleophile; methyl group acceptor" evidence="9">
    <location>
        <position position="176"/>
    </location>
</feature>
<protein>
    <recommendedName>
        <fullName evidence="9">Methylated-DNA--protein-cysteine methyltransferase</fullName>
        <ecNumber evidence="9">2.1.1.63</ecNumber>
    </recommendedName>
    <alternativeName>
        <fullName evidence="9">6-O-methylguanine-DNA methyltransferase</fullName>
        <shortName evidence="9">MGMT</shortName>
    </alternativeName>
    <alternativeName>
        <fullName evidence="9">O-6-methylguanine-DNA-alkyltransferase</fullName>
    </alternativeName>
</protein>
<dbReference type="Proteomes" id="UP000095210">
    <property type="component" value="Chromosome"/>
</dbReference>
<dbReference type="AlphaFoldDB" id="A0AAC9HUY5"/>
<dbReference type="PROSITE" id="PS00374">
    <property type="entry name" value="MGMT"/>
    <property type="match status" value="1"/>
</dbReference>
<evidence type="ECO:0000313" key="12">
    <source>
        <dbReference type="EMBL" id="AOS65888.1"/>
    </source>
</evidence>
<feature type="domain" description="Methylated-DNA-[protein]-cysteine S-methyltransferase DNA binding" evidence="10">
    <location>
        <begin position="126"/>
        <end position="204"/>
    </location>
</feature>
<dbReference type="GO" id="GO:0032259">
    <property type="term" value="P:methylation"/>
    <property type="evidence" value="ECO:0007669"/>
    <property type="project" value="UniProtKB-KW"/>
</dbReference>
<dbReference type="Gene3D" id="3.30.160.70">
    <property type="entry name" value="Methylated DNA-protein cysteine methyltransferase domain"/>
    <property type="match status" value="1"/>
</dbReference>
<comment type="catalytic activity">
    <reaction evidence="1 9">
        <text>a 4-O-methyl-thymidine in DNA + L-cysteinyl-[protein] = a thymidine in DNA + S-methyl-L-cysteinyl-[protein]</text>
        <dbReference type="Rhea" id="RHEA:53428"/>
        <dbReference type="Rhea" id="RHEA-COMP:10131"/>
        <dbReference type="Rhea" id="RHEA-COMP:10132"/>
        <dbReference type="Rhea" id="RHEA-COMP:13555"/>
        <dbReference type="Rhea" id="RHEA-COMP:13556"/>
        <dbReference type="ChEBI" id="CHEBI:29950"/>
        <dbReference type="ChEBI" id="CHEBI:82612"/>
        <dbReference type="ChEBI" id="CHEBI:137386"/>
        <dbReference type="ChEBI" id="CHEBI:137387"/>
        <dbReference type="EC" id="2.1.1.63"/>
    </reaction>
</comment>
<dbReference type="Pfam" id="PF01035">
    <property type="entry name" value="DNA_binding_1"/>
    <property type="match status" value="1"/>
</dbReference>
<gene>
    <name evidence="12" type="ORF">TL08_25575</name>
</gene>
<reference evidence="13" key="1">
    <citation type="submission" date="2016-03" db="EMBL/GenBank/DDBJ databases">
        <title>Complete genome sequence of the type strain Actinoalloteichus hymeniacidonis DSM 45092.</title>
        <authorList>
            <person name="Schaffert L."/>
            <person name="Albersmeier A."/>
            <person name="Winkler A."/>
            <person name="Kalinowski J."/>
            <person name="Zotchev S."/>
            <person name="Ruckert C."/>
        </authorList>
    </citation>
    <scope>NUCLEOTIDE SEQUENCE [LARGE SCALE GENOMIC DNA]</scope>
    <source>
        <strain evidence="13">HPA177(T) (DSM 45092(T))</strain>
    </source>
</reference>
<dbReference type="NCBIfam" id="TIGR00589">
    <property type="entry name" value="ogt"/>
    <property type="match status" value="1"/>
</dbReference>
<evidence type="ECO:0000259" key="10">
    <source>
        <dbReference type="Pfam" id="PF01035"/>
    </source>
</evidence>
<dbReference type="InterPro" id="IPR008332">
    <property type="entry name" value="MethylG_MeTrfase_N"/>
</dbReference>
<dbReference type="GO" id="GO:0005737">
    <property type="term" value="C:cytoplasm"/>
    <property type="evidence" value="ECO:0007669"/>
    <property type="project" value="UniProtKB-SubCell"/>
</dbReference>
<evidence type="ECO:0000259" key="11">
    <source>
        <dbReference type="Pfam" id="PF02870"/>
    </source>
</evidence>
<comment type="similarity">
    <text evidence="2 9">Belongs to the MGMT family.</text>
</comment>
<dbReference type="SUPFAM" id="SSF46767">
    <property type="entry name" value="Methylated DNA-protein cysteine methyltransferase, C-terminal domain"/>
    <property type="match status" value="1"/>
</dbReference>
<accession>A0AAC9HUY5</accession>
<dbReference type="GO" id="GO:0003908">
    <property type="term" value="F:methylated-DNA-[protein]-cysteine S-methyltransferase activity"/>
    <property type="evidence" value="ECO:0007669"/>
    <property type="project" value="UniProtKB-UniRule"/>
</dbReference>
<sequence>MNQGEEPTVETILAPVGAIDPATSDRLHTRLTDAAVAAGLVDVAYQTIDTPVGVLLLAATDQGLVRVAYDCEDHEQVLSALAEQISPRILRAPTKLTEVVRQLGEYFAGRRTEFDLPLDFRLSKGFRQQVLRRLPEIDYGRTASYAEVASAAGSPKAVRAVGTACATNPLPVVLPCHRVVRSDGSPGGYLGGLAAKRVLLELEAA</sequence>
<comment type="catalytic activity">
    <reaction evidence="8 9">
        <text>a 6-O-methyl-2'-deoxyguanosine in DNA + L-cysteinyl-[protein] = S-methyl-L-cysteinyl-[protein] + a 2'-deoxyguanosine in DNA</text>
        <dbReference type="Rhea" id="RHEA:24000"/>
        <dbReference type="Rhea" id="RHEA-COMP:10131"/>
        <dbReference type="Rhea" id="RHEA-COMP:10132"/>
        <dbReference type="Rhea" id="RHEA-COMP:11367"/>
        <dbReference type="Rhea" id="RHEA-COMP:11368"/>
        <dbReference type="ChEBI" id="CHEBI:29950"/>
        <dbReference type="ChEBI" id="CHEBI:82612"/>
        <dbReference type="ChEBI" id="CHEBI:85445"/>
        <dbReference type="ChEBI" id="CHEBI:85448"/>
        <dbReference type="EC" id="2.1.1.63"/>
    </reaction>
</comment>
<dbReference type="Pfam" id="PF02870">
    <property type="entry name" value="Methyltransf_1N"/>
    <property type="match status" value="1"/>
</dbReference>
<dbReference type="KEGG" id="ahm:TL08_25575"/>
<dbReference type="Gene3D" id="1.10.10.10">
    <property type="entry name" value="Winged helix-like DNA-binding domain superfamily/Winged helix DNA-binding domain"/>
    <property type="match status" value="1"/>
</dbReference>
<dbReference type="InterPro" id="IPR036631">
    <property type="entry name" value="MGMT_N_sf"/>
</dbReference>
<evidence type="ECO:0000256" key="6">
    <source>
        <dbReference type="ARBA" id="ARBA00022763"/>
    </source>
</evidence>
<dbReference type="PANTHER" id="PTHR10815">
    <property type="entry name" value="METHYLATED-DNA--PROTEIN-CYSTEINE METHYLTRANSFERASE"/>
    <property type="match status" value="1"/>
</dbReference>
<dbReference type="PANTHER" id="PTHR10815:SF5">
    <property type="entry name" value="METHYLATED-DNA--PROTEIN-CYSTEINE METHYLTRANSFERASE"/>
    <property type="match status" value="1"/>
</dbReference>
<dbReference type="InterPro" id="IPR036217">
    <property type="entry name" value="MethylDNA_cys_MeTrfase_DNAb"/>
</dbReference>
<dbReference type="HAMAP" id="MF_00772">
    <property type="entry name" value="OGT"/>
    <property type="match status" value="1"/>
</dbReference>
<evidence type="ECO:0000256" key="8">
    <source>
        <dbReference type="ARBA" id="ARBA00049348"/>
    </source>
</evidence>
<evidence type="ECO:0000256" key="4">
    <source>
        <dbReference type="ARBA" id="ARBA00022603"/>
    </source>
</evidence>
<evidence type="ECO:0000256" key="3">
    <source>
        <dbReference type="ARBA" id="ARBA00022490"/>
    </source>
</evidence>
<keyword evidence="13" id="KW-1185">Reference proteome</keyword>
<keyword evidence="7 9" id="KW-0234">DNA repair</keyword>
<dbReference type="EC" id="2.1.1.63" evidence="9"/>
<evidence type="ECO:0000256" key="7">
    <source>
        <dbReference type="ARBA" id="ARBA00023204"/>
    </source>
</evidence>
<dbReference type="EMBL" id="CP014859">
    <property type="protein sequence ID" value="AOS65888.1"/>
    <property type="molecule type" value="Genomic_DNA"/>
</dbReference>
<keyword evidence="3 9" id="KW-0963">Cytoplasm</keyword>
<feature type="domain" description="Methylguanine DNA methyltransferase ribonuclease-like" evidence="11">
    <location>
        <begin position="44"/>
        <end position="120"/>
    </location>
</feature>
<dbReference type="CDD" id="cd06445">
    <property type="entry name" value="ATase"/>
    <property type="match status" value="1"/>
</dbReference>
<evidence type="ECO:0000313" key="13">
    <source>
        <dbReference type="Proteomes" id="UP000095210"/>
    </source>
</evidence>
<comment type="subcellular location">
    <subcellularLocation>
        <location evidence="9">Cytoplasm</location>
    </subcellularLocation>
</comment>
<dbReference type="FunFam" id="1.10.10.10:FF:000214">
    <property type="entry name" value="Methylated-DNA--protein-cysteine methyltransferase"/>
    <property type="match status" value="1"/>
</dbReference>
<proteinExistence type="inferred from homology"/>
<dbReference type="GO" id="GO:0006307">
    <property type="term" value="P:DNA alkylation repair"/>
    <property type="evidence" value="ECO:0007669"/>
    <property type="project" value="UniProtKB-UniRule"/>
</dbReference>
<keyword evidence="5 9" id="KW-0808">Transferase</keyword>
<evidence type="ECO:0000256" key="5">
    <source>
        <dbReference type="ARBA" id="ARBA00022679"/>
    </source>
</evidence>
<evidence type="ECO:0000256" key="2">
    <source>
        <dbReference type="ARBA" id="ARBA00008711"/>
    </source>
</evidence>
<keyword evidence="4 9" id="KW-0489">Methyltransferase</keyword>
<comment type="function">
    <text evidence="9">Involved in the cellular defense against the biological effects of O6-methylguanine (O6-MeG) and O4-methylthymine (O4-MeT) in DNA. Repairs the methylated nucleobase in DNA by stoichiometrically transferring the methyl group to a cysteine residue in the enzyme. This is a suicide reaction: the enzyme is irreversibly inactivated.</text>
</comment>
<dbReference type="InterPro" id="IPR001497">
    <property type="entry name" value="MethylDNA_cys_MeTrfase_AS"/>
</dbReference>
<organism evidence="12 13">
    <name type="scientific">Actinoalloteichus hymeniacidonis</name>
    <dbReference type="NCBI Taxonomy" id="340345"/>
    <lineage>
        <taxon>Bacteria</taxon>
        <taxon>Bacillati</taxon>
        <taxon>Actinomycetota</taxon>
        <taxon>Actinomycetes</taxon>
        <taxon>Pseudonocardiales</taxon>
        <taxon>Pseudonocardiaceae</taxon>
        <taxon>Actinoalloteichus</taxon>
    </lineage>
</organism>
<name>A0AAC9HUY5_9PSEU</name>
<evidence type="ECO:0000256" key="9">
    <source>
        <dbReference type="HAMAP-Rule" id="MF_00772"/>
    </source>
</evidence>
<keyword evidence="6 9" id="KW-0227">DNA damage</keyword>